<gene>
    <name evidence="2" type="ORF">AMAG_00443</name>
</gene>
<keyword evidence="3" id="KW-1185">Reference proteome</keyword>
<feature type="region of interest" description="Disordered" evidence="1">
    <location>
        <begin position="1"/>
        <end position="29"/>
    </location>
</feature>
<protein>
    <submittedName>
        <fullName evidence="2">Uncharacterized protein</fullName>
    </submittedName>
</protein>
<dbReference type="OrthoDB" id="442921at2759"/>
<accession>A0A0L0RWJ5</accession>
<sequence>MDSYTPSPDPELPPAGARRADPTSEPVPVRQALQAQRDAIPPMLQAFQALHAAIPPDSMFNDVVRQEAAPPSPIAEPVKSDIEQQVLIALRNQEWNDTMGALLRIQVQERRSQVWKNCAYADKRGVGRRSLLFTFDGEHLRFNRNESLGDVHV</sequence>
<organism evidence="2 3">
    <name type="scientific">Allomyces macrogynus (strain ATCC 38327)</name>
    <name type="common">Allomyces javanicus var. macrogynus</name>
    <dbReference type="NCBI Taxonomy" id="578462"/>
    <lineage>
        <taxon>Eukaryota</taxon>
        <taxon>Fungi</taxon>
        <taxon>Fungi incertae sedis</taxon>
        <taxon>Blastocladiomycota</taxon>
        <taxon>Blastocladiomycetes</taxon>
        <taxon>Blastocladiales</taxon>
        <taxon>Blastocladiaceae</taxon>
        <taxon>Allomyces</taxon>
    </lineage>
</organism>
<dbReference type="Proteomes" id="UP000054350">
    <property type="component" value="Unassembled WGS sequence"/>
</dbReference>
<reference evidence="3" key="2">
    <citation type="submission" date="2009-11" db="EMBL/GenBank/DDBJ databases">
        <title>The Genome Sequence of Allomyces macrogynus strain ATCC 38327.</title>
        <authorList>
            <consortium name="The Broad Institute Genome Sequencing Platform"/>
            <person name="Russ C."/>
            <person name="Cuomo C."/>
            <person name="Shea T."/>
            <person name="Young S.K."/>
            <person name="Zeng Q."/>
            <person name="Koehrsen M."/>
            <person name="Haas B."/>
            <person name="Borodovsky M."/>
            <person name="Guigo R."/>
            <person name="Alvarado L."/>
            <person name="Berlin A."/>
            <person name="Borenstein D."/>
            <person name="Chen Z."/>
            <person name="Engels R."/>
            <person name="Freedman E."/>
            <person name="Gellesch M."/>
            <person name="Goldberg J."/>
            <person name="Griggs A."/>
            <person name="Gujja S."/>
            <person name="Heiman D."/>
            <person name="Hepburn T."/>
            <person name="Howarth C."/>
            <person name="Jen D."/>
            <person name="Larson L."/>
            <person name="Lewis B."/>
            <person name="Mehta T."/>
            <person name="Park D."/>
            <person name="Pearson M."/>
            <person name="Roberts A."/>
            <person name="Saif S."/>
            <person name="Shenoy N."/>
            <person name="Sisk P."/>
            <person name="Stolte C."/>
            <person name="Sykes S."/>
            <person name="Walk T."/>
            <person name="White J."/>
            <person name="Yandava C."/>
            <person name="Burger G."/>
            <person name="Gray M.W."/>
            <person name="Holland P.W.H."/>
            <person name="King N."/>
            <person name="Lang F.B.F."/>
            <person name="Roger A.J."/>
            <person name="Ruiz-Trillo I."/>
            <person name="Lander E."/>
            <person name="Nusbaum C."/>
        </authorList>
    </citation>
    <scope>NUCLEOTIDE SEQUENCE [LARGE SCALE GENOMIC DNA]</scope>
    <source>
        <strain evidence="3">ATCC 38327</strain>
    </source>
</reference>
<reference evidence="2 3" key="1">
    <citation type="submission" date="2009-11" db="EMBL/GenBank/DDBJ databases">
        <title>Annotation of Allomyces macrogynus ATCC 38327.</title>
        <authorList>
            <consortium name="The Broad Institute Genome Sequencing Platform"/>
            <person name="Russ C."/>
            <person name="Cuomo C."/>
            <person name="Burger G."/>
            <person name="Gray M.W."/>
            <person name="Holland P.W.H."/>
            <person name="King N."/>
            <person name="Lang F.B.F."/>
            <person name="Roger A.J."/>
            <person name="Ruiz-Trillo I."/>
            <person name="Young S.K."/>
            <person name="Zeng Q."/>
            <person name="Gargeya S."/>
            <person name="Fitzgerald M."/>
            <person name="Haas B."/>
            <person name="Abouelleil A."/>
            <person name="Alvarado L."/>
            <person name="Arachchi H.M."/>
            <person name="Berlin A."/>
            <person name="Chapman S.B."/>
            <person name="Gearin G."/>
            <person name="Goldberg J."/>
            <person name="Griggs A."/>
            <person name="Gujja S."/>
            <person name="Hansen M."/>
            <person name="Heiman D."/>
            <person name="Howarth C."/>
            <person name="Larimer J."/>
            <person name="Lui A."/>
            <person name="MacDonald P.J.P."/>
            <person name="McCowen C."/>
            <person name="Montmayeur A."/>
            <person name="Murphy C."/>
            <person name="Neiman D."/>
            <person name="Pearson M."/>
            <person name="Priest M."/>
            <person name="Roberts A."/>
            <person name="Saif S."/>
            <person name="Shea T."/>
            <person name="Sisk P."/>
            <person name="Stolte C."/>
            <person name="Sykes S."/>
            <person name="Wortman J."/>
            <person name="Nusbaum C."/>
            <person name="Birren B."/>
        </authorList>
    </citation>
    <scope>NUCLEOTIDE SEQUENCE [LARGE SCALE GENOMIC DNA]</scope>
    <source>
        <strain evidence="2 3">ATCC 38327</strain>
    </source>
</reference>
<dbReference type="VEuPathDB" id="FungiDB:AMAG_00443"/>
<evidence type="ECO:0000313" key="3">
    <source>
        <dbReference type="Proteomes" id="UP000054350"/>
    </source>
</evidence>
<name>A0A0L0RWJ5_ALLM3</name>
<dbReference type="EMBL" id="GG745328">
    <property type="protein sequence ID" value="KNE54470.1"/>
    <property type="molecule type" value="Genomic_DNA"/>
</dbReference>
<evidence type="ECO:0000256" key="1">
    <source>
        <dbReference type="SAM" id="MobiDB-lite"/>
    </source>
</evidence>
<proteinExistence type="predicted"/>
<dbReference type="AlphaFoldDB" id="A0A0L0RWJ5"/>
<evidence type="ECO:0000313" key="2">
    <source>
        <dbReference type="EMBL" id="KNE54470.1"/>
    </source>
</evidence>